<dbReference type="AlphaFoldDB" id="A0A6C0E1G1"/>
<protein>
    <recommendedName>
        <fullName evidence="1">Glycosyltransferase 2-like domain-containing protein</fullName>
    </recommendedName>
</protein>
<dbReference type="EMBL" id="MN739709">
    <property type="protein sequence ID" value="QHT22373.1"/>
    <property type="molecule type" value="Genomic_DNA"/>
</dbReference>
<dbReference type="SUPFAM" id="SSF53448">
    <property type="entry name" value="Nucleotide-diphospho-sugar transferases"/>
    <property type="match status" value="1"/>
</dbReference>
<sequence>MNKNVAVLLMIKNEENSIELTINSTKNYFNTIIALDTGSTDKTIEIIKKTCSSNNQKLYLKETIFKSFPESRNDALEYANSLTHIDFLLLMDAGDEFKLEKSVQELTNMFNKIPSEYNYGIVKQRWLNKNDLDDHCDIRLVRNNKNFRYDIKYPVHERFKNVKNDVINLTDIFYLYQDRNKYALSTDKRYKKDIELLLKAEHNKRNLYFLAQSYMSIDDFENGFKYNLKCYQTSEENMNEFDDKFTLVRIGYCAMRCKMSKEIIFKYLIKATECIEPPVDAFVYILRYSIDNNTPREALPYLKKLSKLQKPKSTNTLVNNNFYDYVRWHLISIVSLLCGEELMLGKFACLKAIKFANHPDDLKNINFFPK</sequence>
<reference evidence="2" key="1">
    <citation type="journal article" date="2020" name="Nature">
        <title>Giant virus diversity and host interactions through global metagenomics.</title>
        <authorList>
            <person name="Schulz F."/>
            <person name="Roux S."/>
            <person name="Paez-Espino D."/>
            <person name="Jungbluth S."/>
            <person name="Walsh D.A."/>
            <person name="Denef V.J."/>
            <person name="McMahon K.D."/>
            <person name="Konstantinidis K.T."/>
            <person name="Eloe-Fadrosh E.A."/>
            <person name="Kyrpides N.C."/>
            <person name="Woyke T."/>
        </authorList>
    </citation>
    <scope>NUCLEOTIDE SEQUENCE</scope>
    <source>
        <strain evidence="2">GVMAG-M-3300023179-111</strain>
    </source>
</reference>
<accession>A0A6C0E1G1</accession>
<evidence type="ECO:0000313" key="2">
    <source>
        <dbReference type="EMBL" id="QHT22373.1"/>
    </source>
</evidence>
<dbReference type="InterPro" id="IPR001173">
    <property type="entry name" value="Glyco_trans_2-like"/>
</dbReference>
<name>A0A6C0E1G1_9ZZZZ</name>
<dbReference type="PANTHER" id="PTHR43630">
    <property type="entry name" value="POLY-BETA-1,6-N-ACETYL-D-GLUCOSAMINE SYNTHASE"/>
    <property type="match status" value="1"/>
</dbReference>
<proteinExistence type="predicted"/>
<organism evidence="2">
    <name type="scientific">viral metagenome</name>
    <dbReference type="NCBI Taxonomy" id="1070528"/>
    <lineage>
        <taxon>unclassified sequences</taxon>
        <taxon>metagenomes</taxon>
        <taxon>organismal metagenomes</taxon>
    </lineage>
</organism>
<dbReference type="Gene3D" id="3.90.550.10">
    <property type="entry name" value="Spore Coat Polysaccharide Biosynthesis Protein SpsA, Chain A"/>
    <property type="match status" value="1"/>
</dbReference>
<dbReference type="PANTHER" id="PTHR43630:SF2">
    <property type="entry name" value="GLYCOSYLTRANSFERASE"/>
    <property type="match status" value="1"/>
</dbReference>
<dbReference type="Pfam" id="PF00535">
    <property type="entry name" value="Glycos_transf_2"/>
    <property type="match status" value="1"/>
</dbReference>
<feature type="domain" description="Glycosyltransferase 2-like" evidence="1">
    <location>
        <begin position="8"/>
        <end position="120"/>
    </location>
</feature>
<dbReference type="InterPro" id="IPR029044">
    <property type="entry name" value="Nucleotide-diphossugar_trans"/>
</dbReference>
<evidence type="ECO:0000259" key="1">
    <source>
        <dbReference type="Pfam" id="PF00535"/>
    </source>
</evidence>